<sequence>MNVPDDSNSNSGSEEENSFSANKTLLAKYRSEGIKLFSRVVEKCGKKLDLLDFAQELGLNFSNHSSYKYLFYAYRNNSITIDENFCKMFGDRKVAAEPVTLSTLEFEKYLLSSHFIYPEYIADVYSTVRSFILLYNEYEVFFNLQNNYFLKQISQAVRDSVGSELTPVAEQLIEKQNDVKHCLKTIKRETKGIKNCIFEHIEKISGENRDIILKCLAENNGTVGRGESTCCVALYNIGENKWYTVRRQANNFCRAENEIAKKFPNSRLVKKWLGVDKSVDLMKKIKSSFPQIKTSGNTIDLSHVETVYDDNVIEQYCKSIIESV</sequence>
<dbReference type="VEuPathDB" id="VectorBase:GPPI000499"/>
<proteinExistence type="predicted"/>
<reference evidence="1" key="2">
    <citation type="submission" date="2020-05" db="UniProtKB">
        <authorList>
            <consortium name="EnsemblMetazoa"/>
        </authorList>
    </citation>
    <scope>IDENTIFICATION</scope>
    <source>
        <strain evidence="1">IAEA</strain>
    </source>
</reference>
<protein>
    <submittedName>
        <fullName evidence="1">Uncharacterized protein</fullName>
    </submittedName>
</protein>
<dbReference type="EMBL" id="JXJN01029582">
    <property type="status" value="NOT_ANNOTATED_CDS"/>
    <property type="molecule type" value="Genomic_DNA"/>
</dbReference>
<reference evidence="2" key="1">
    <citation type="submission" date="2015-01" db="EMBL/GenBank/DDBJ databases">
        <authorList>
            <person name="Aksoy S."/>
            <person name="Warren W."/>
            <person name="Wilson R.K."/>
        </authorList>
    </citation>
    <scope>NUCLEOTIDE SEQUENCE [LARGE SCALE GENOMIC DNA]</scope>
    <source>
        <strain evidence="2">IAEA</strain>
    </source>
</reference>
<evidence type="ECO:0000313" key="2">
    <source>
        <dbReference type="Proteomes" id="UP000092460"/>
    </source>
</evidence>
<dbReference type="Proteomes" id="UP000092460">
    <property type="component" value="Unassembled WGS sequence"/>
</dbReference>
<dbReference type="AlphaFoldDB" id="A0A1B0AL11"/>
<name>A0A1B0AL11_9MUSC</name>
<evidence type="ECO:0000313" key="1">
    <source>
        <dbReference type="EnsemblMetazoa" id="GPPI000499-PA"/>
    </source>
</evidence>
<organism evidence="1 2">
    <name type="scientific">Glossina palpalis gambiensis</name>
    <dbReference type="NCBI Taxonomy" id="67801"/>
    <lineage>
        <taxon>Eukaryota</taxon>
        <taxon>Metazoa</taxon>
        <taxon>Ecdysozoa</taxon>
        <taxon>Arthropoda</taxon>
        <taxon>Hexapoda</taxon>
        <taxon>Insecta</taxon>
        <taxon>Pterygota</taxon>
        <taxon>Neoptera</taxon>
        <taxon>Endopterygota</taxon>
        <taxon>Diptera</taxon>
        <taxon>Brachycera</taxon>
        <taxon>Muscomorpha</taxon>
        <taxon>Hippoboscoidea</taxon>
        <taxon>Glossinidae</taxon>
        <taxon>Glossina</taxon>
    </lineage>
</organism>
<keyword evidence="2" id="KW-1185">Reference proteome</keyword>
<dbReference type="EnsemblMetazoa" id="GPPI000499-RA">
    <property type="protein sequence ID" value="GPPI000499-PA"/>
    <property type="gene ID" value="GPPI000499"/>
</dbReference>
<accession>A0A1B0AL11</accession>